<name>A0AAV2Z6T3_9STRA</name>
<sequence length="103" mass="11685">MYADSNLATVFRVDNRLVNYRIFGDLAYGNDDVITRPFAGAEGSLASEQRAVNRSMGEVRICIEWSYQLLVFFILDDPAASRHAARLEALPCFCCHDKWLHLS</sequence>
<proteinExistence type="predicted"/>
<organism evidence="1 2">
    <name type="scientific">Lagenidium giganteum</name>
    <dbReference type="NCBI Taxonomy" id="4803"/>
    <lineage>
        <taxon>Eukaryota</taxon>
        <taxon>Sar</taxon>
        <taxon>Stramenopiles</taxon>
        <taxon>Oomycota</taxon>
        <taxon>Peronosporomycetes</taxon>
        <taxon>Pythiales</taxon>
        <taxon>Pythiaceae</taxon>
    </lineage>
</organism>
<dbReference type="AlphaFoldDB" id="A0AAV2Z6T3"/>
<evidence type="ECO:0008006" key="3">
    <source>
        <dbReference type="Google" id="ProtNLM"/>
    </source>
</evidence>
<dbReference type="Proteomes" id="UP001146120">
    <property type="component" value="Unassembled WGS sequence"/>
</dbReference>
<accession>A0AAV2Z6T3</accession>
<dbReference type="EMBL" id="DAKRPA010000047">
    <property type="protein sequence ID" value="DBA01465.1"/>
    <property type="molecule type" value="Genomic_DNA"/>
</dbReference>
<evidence type="ECO:0000313" key="1">
    <source>
        <dbReference type="EMBL" id="DBA01465.1"/>
    </source>
</evidence>
<evidence type="ECO:0000313" key="2">
    <source>
        <dbReference type="Proteomes" id="UP001146120"/>
    </source>
</evidence>
<gene>
    <name evidence="1" type="ORF">N0F65_005584</name>
</gene>
<keyword evidence="2" id="KW-1185">Reference proteome</keyword>
<reference evidence="1" key="2">
    <citation type="journal article" date="2023" name="Microbiol Resour">
        <title>Decontamination and Annotation of the Draft Genome Sequence of the Oomycete Lagenidium giganteum ARSEF 373.</title>
        <authorList>
            <person name="Morgan W.R."/>
            <person name="Tartar A."/>
        </authorList>
    </citation>
    <scope>NUCLEOTIDE SEQUENCE</scope>
    <source>
        <strain evidence="1">ARSEF 373</strain>
    </source>
</reference>
<protein>
    <recommendedName>
        <fullName evidence="3">DDE Tnp4 domain-containing protein</fullName>
    </recommendedName>
</protein>
<reference evidence="1" key="1">
    <citation type="submission" date="2022-11" db="EMBL/GenBank/DDBJ databases">
        <authorList>
            <person name="Morgan W.R."/>
            <person name="Tartar A."/>
        </authorList>
    </citation>
    <scope>NUCLEOTIDE SEQUENCE</scope>
    <source>
        <strain evidence="1">ARSEF 373</strain>
    </source>
</reference>
<comment type="caution">
    <text evidence="1">The sequence shown here is derived from an EMBL/GenBank/DDBJ whole genome shotgun (WGS) entry which is preliminary data.</text>
</comment>